<accession>A0A0F9FGE4</accession>
<feature type="domain" description="DUF4325" evidence="1">
    <location>
        <begin position="37"/>
        <end position="100"/>
    </location>
</feature>
<protein>
    <recommendedName>
        <fullName evidence="1">DUF4325 domain-containing protein</fullName>
    </recommendedName>
</protein>
<organism evidence="2">
    <name type="scientific">marine sediment metagenome</name>
    <dbReference type="NCBI Taxonomy" id="412755"/>
    <lineage>
        <taxon>unclassified sequences</taxon>
        <taxon>metagenomes</taxon>
        <taxon>ecological metagenomes</taxon>
    </lineage>
</organism>
<evidence type="ECO:0000313" key="2">
    <source>
        <dbReference type="EMBL" id="KKL85353.1"/>
    </source>
</evidence>
<evidence type="ECO:0000259" key="1">
    <source>
        <dbReference type="Pfam" id="PF14213"/>
    </source>
</evidence>
<dbReference type="InterPro" id="IPR025474">
    <property type="entry name" value="DUF4325"/>
</dbReference>
<dbReference type="Pfam" id="PF14213">
    <property type="entry name" value="DUF4325"/>
    <property type="match status" value="1"/>
</dbReference>
<name>A0A0F9FGE4_9ZZZZ</name>
<proteinExistence type="predicted"/>
<dbReference type="AlphaFoldDB" id="A0A0F9FGE4"/>
<gene>
    <name evidence="2" type="ORF">LCGC14_1955570</name>
</gene>
<dbReference type="EMBL" id="LAZR01021430">
    <property type="protein sequence ID" value="KKL85353.1"/>
    <property type="molecule type" value="Genomic_DNA"/>
</dbReference>
<reference evidence="2" key="1">
    <citation type="journal article" date="2015" name="Nature">
        <title>Complex archaea that bridge the gap between prokaryotes and eukaryotes.</title>
        <authorList>
            <person name="Spang A."/>
            <person name="Saw J.H."/>
            <person name="Jorgensen S.L."/>
            <person name="Zaremba-Niedzwiedzka K."/>
            <person name="Martijn J."/>
            <person name="Lind A.E."/>
            <person name="van Eijk R."/>
            <person name="Schleper C."/>
            <person name="Guy L."/>
            <person name="Ettema T.J."/>
        </authorList>
    </citation>
    <scope>NUCLEOTIDE SEQUENCE</scope>
</reference>
<sequence length="129" mass="14767">MEVILLMSGVIMSQILIKVRDYTLEPFGRYETDGEGNGEEFRKKYILPALRGGDDVLVDLDGINDGYGSSFIVEAFANLIRKENFSYAEIKTRLKFKSTNTKWIKEIESYIDATKDKDNSVINSVLKWK</sequence>
<comment type="caution">
    <text evidence="2">The sequence shown here is derived from an EMBL/GenBank/DDBJ whole genome shotgun (WGS) entry which is preliminary data.</text>
</comment>